<name>A0ABR8BIX6_9NOSO</name>
<gene>
    <name evidence="2" type="ORF">H6G14_19670</name>
</gene>
<keyword evidence="3" id="KW-1185">Reference proteome</keyword>
<accession>A0ABR8BIX6</accession>
<evidence type="ECO:0000313" key="3">
    <source>
        <dbReference type="Proteomes" id="UP000621307"/>
    </source>
</evidence>
<comment type="caution">
    <text evidence="2">The sequence shown here is derived from an EMBL/GenBank/DDBJ whole genome shotgun (WGS) entry which is preliminary data.</text>
</comment>
<dbReference type="RefSeq" id="WP_190569029.1">
    <property type="nucleotide sequence ID" value="NZ_JACJQL010000032.1"/>
</dbReference>
<reference evidence="2 3" key="1">
    <citation type="journal article" date="2020" name="ISME J.">
        <title>Comparative genomics reveals insights into cyanobacterial evolution and habitat adaptation.</title>
        <authorList>
            <person name="Chen M.Y."/>
            <person name="Teng W.K."/>
            <person name="Zhao L."/>
            <person name="Hu C.X."/>
            <person name="Zhou Y.K."/>
            <person name="Han B.P."/>
            <person name="Song L.R."/>
            <person name="Shu W.S."/>
        </authorList>
    </citation>
    <scope>NUCLEOTIDE SEQUENCE [LARGE SCALE GENOMIC DNA]</scope>
    <source>
        <strain evidence="2 3">FACHB-3921</strain>
    </source>
</reference>
<feature type="region of interest" description="Disordered" evidence="1">
    <location>
        <begin position="1"/>
        <end position="39"/>
    </location>
</feature>
<dbReference type="Proteomes" id="UP000621307">
    <property type="component" value="Unassembled WGS sequence"/>
</dbReference>
<feature type="compositionally biased region" description="Low complexity" evidence="1">
    <location>
        <begin position="29"/>
        <end position="39"/>
    </location>
</feature>
<dbReference type="EMBL" id="JACJQL010000032">
    <property type="protein sequence ID" value="MBD2253499.1"/>
    <property type="molecule type" value="Genomic_DNA"/>
</dbReference>
<evidence type="ECO:0000313" key="2">
    <source>
        <dbReference type="EMBL" id="MBD2253499.1"/>
    </source>
</evidence>
<protein>
    <submittedName>
        <fullName evidence="2">Uncharacterized protein</fullName>
    </submittedName>
</protein>
<organism evidence="2 3">
    <name type="scientific">Nostoc parmelioides FACHB-3921</name>
    <dbReference type="NCBI Taxonomy" id="2692909"/>
    <lineage>
        <taxon>Bacteria</taxon>
        <taxon>Bacillati</taxon>
        <taxon>Cyanobacteriota</taxon>
        <taxon>Cyanophyceae</taxon>
        <taxon>Nostocales</taxon>
        <taxon>Nostocaceae</taxon>
        <taxon>Nostoc</taxon>
    </lineage>
</organism>
<evidence type="ECO:0000256" key="1">
    <source>
        <dbReference type="SAM" id="MobiDB-lite"/>
    </source>
</evidence>
<sequence>MDFLVKAGRGSQGRTEAGEEKNYENNLLSSPASSASPAYPNRIEGCGGVGKEILTPYLAITPQIPESHKYF</sequence>
<proteinExistence type="predicted"/>